<sequence>MAAIQPQLNYLYDSRENRRFQRVPVTLFGRYMLESRREYPCQTVEMSPGDMTLFAPVKAQIGEKVVVYLDEIGRFAGVAMRQTDVGFALSMNLPPMKRDKLADQLTWFANRHAFNLPEDRRHERITPLMQRTLVRLPDGQEIIAKIKDISLSGVGIETEARPYLGAKVIIGTTPAVVVRHFEGGIGAEFEKPFHPGDIDESTRL</sequence>
<dbReference type="RefSeq" id="WP_016922014.1">
    <property type="nucleotide sequence ID" value="NZ_CP044331.1"/>
</dbReference>
<dbReference type="GO" id="GO:0035438">
    <property type="term" value="F:cyclic-di-GMP binding"/>
    <property type="evidence" value="ECO:0007669"/>
    <property type="project" value="InterPro"/>
</dbReference>
<reference evidence="2 3" key="1">
    <citation type="submission" date="2019-09" db="EMBL/GenBank/DDBJ databases">
        <title>Isolation and complete genome sequencing of Methylocystis species.</title>
        <authorList>
            <person name="Rumah B.L."/>
            <person name="Stead C.E."/>
            <person name="Stevens B.C."/>
            <person name="Minton N.P."/>
            <person name="Grosse-Honebrink A."/>
            <person name="Zhang Y."/>
        </authorList>
    </citation>
    <scope>NUCLEOTIDE SEQUENCE [LARGE SCALE GENOMIC DNA]</scope>
    <source>
        <strain evidence="2 3">BRCS2</strain>
    </source>
</reference>
<proteinExistence type="predicted"/>
<keyword evidence="3" id="KW-1185">Reference proteome</keyword>
<dbReference type="Pfam" id="PF07238">
    <property type="entry name" value="PilZ"/>
    <property type="match status" value="1"/>
</dbReference>
<evidence type="ECO:0000313" key="2">
    <source>
        <dbReference type="EMBL" id="QGM99016.1"/>
    </source>
</evidence>
<protein>
    <submittedName>
        <fullName evidence="2">PilZ domain-containing protein</fullName>
    </submittedName>
</protein>
<feature type="domain" description="PilZ" evidence="1">
    <location>
        <begin position="119"/>
        <end position="191"/>
    </location>
</feature>
<evidence type="ECO:0000259" key="1">
    <source>
        <dbReference type="Pfam" id="PF07238"/>
    </source>
</evidence>
<accession>A0A6B8M8T7</accession>
<dbReference type="InterPro" id="IPR009875">
    <property type="entry name" value="PilZ_domain"/>
</dbReference>
<gene>
    <name evidence="2" type="ORF">F7D14_17020</name>
</gene>
<dbReference type="Proteomes" id="UP000422569">
    <property type="component" value="Chromosome"/>
</dbReference>
<dbReference type="EMBL" id="CP044331">
    <property type="protein sequence ID" value="QGM99016.1"/>
    <property type="molecule type" value="Genomic_DNA"/>
</dbReference>
<name>A0A6B8M8T7_9HYPH</name>
<dbReference type="SUPFAM" id="SSF141371">
    <property type="entry name" value="PilZ domain-like"/>
    <property type="match status" value="1"/>
</dbReference>
<organism evidence="2 3">
    <name type="scientific">Methylocystis parvus</name>
    <dbReference type="NCBI Taxonomy" id="134"/>
    <lineage>
        <taxon>Bacteria</taxon>
        <taxon>Pseudomonadati</taxon>
        <taxon>Pseudomonadota</taxon>
        <taxon>Alphaproteobacteria</taxon>
        <taxon>Hyphomicrobiales</taxon>
        <taxon>Methylocystaceae</taxon>
        <taxon>Methylocystis</taxon>
    </lineage>
</organism>
<evidence type="ECO:0000313" key="3">
    <source>
        <dbReference type="Proteomes" id="UP000422569"/>
    </source>
</evidence>
<dbReference type="KEGG" id="mpar:F7D14_17020"/>
<dbReference type="AlphaFoldDB" id="A0A6B8M8T7"/>